<evidence type="ECO:0000313" key="3">
    <source>
        <dbReference type="Proteomes" id="UP000008461"/>
    </source>
</evidence>
<feature type="domain" description="Peptidase M43 pregnancy-associated plasma-A" evidence="1">
    <location>
        <begin position="182"/>
        <end position="300"/>
    </location>
</feature>
<protein>
    <recommendedName>
        <fullName evidence="1">Peptidase M43 pregnancy-associated plasma-A domain-containing protein</fullName>
    </recommendedName>
</protein>
<dbReference type="InterPro" id="IPR008754">
    <property type="entry name" value="Peptidase_M43"/>
</dbReference>
<dbReference type="Proteomes" id="UP000008461">
    <property type="component" value="Chromosome"/>
</dbReference>
<dbReference type="RefSeq" id="WP_013764852.1">
    <property type="nucleotide sequence ID" value="NC_015510.1"/>
</dbReference>
<gene>
    <name evidence="2" type="ordered locus">Halhy_2429</name>
</gene>
<dbReference type="STRING" id="760192.Halhy_2429"/>
<dbReference type="Pfam" id="PF05572">
    <property type="entry name" value="Peptidase_M43"/>
    <property type="match status" value="1"/>
</dbReference>
<dbReference type="SUPFAM" id="SSF55486">
    <property type="entry name" value="Metalloproteases ('zincins'), catalytic domain"/>
    <property type="match status" value="1"/>
</dbReference>
<sequence>MVKRWGYALLGVLVFSIPSFAQKWLPAKKIIRRDAPALSISPNPLRLNIAYRNATDYLPDTAHLEHSPLRYLRINVHFMNASDRAHNYDGEEAIRFAKELIDYANQDLQKNNKLWLPYRNNLPVIPPRYQYQLSPQPTNPGDQGIYFHYDDRLCYYIHKGPTANLFETEVLEKYQISADSVLNVFIMPHHPDSMKSAWYSKTAGGVGVMLGNAIKMAGMYESHHPAWAYRGILNHEAGHFLGLSHAFFRDGCDDTPEHGNPCWSRTTEAPCDTAASNNMMDYNALQNALSPCQIGTMHARMADTNSYERRFLVKNWCTRQEGQDITIRDTVVWKGDKDLTGQVTIIAGGVLRVEARLSLPENARITLMPGAELQLGSKALLHNACGLEWEGIEAPRRFLGARGRVLAEDGARIRGARFIDY</sequence>
<dbReference type="KEGG" id="hhy:Halhy_2429"/>
<proteinExistence type="predicted"/>
<dbReference type="eggNOG" id="ENOG5034C9F">
    <property type="taxonomic scope" value="Bacteria"/>
</dbReference>
<reference evidence="2 3" key="1">
    <citation type="journal article" date="2011" name="Stand. Genomic Sci.">
        <title>Complete genome sequence of Haliscomenobacter hydrossis type strain (O).</title>
        <authorList>
            <consortium name="US DOE Joint Genome Institute (JGI-PGF)"/>
            <person name="Daligault H."/>
            <person name="Lapidus A."/>
            <person name="Zeytun A."/>
            <person name="Nolan M."/>
            <person name="Lucas S."/>
            <person name="Del Rio T.G."/>
            <person name="Tice H."/>
            <person name="Cheng J.F."/>
            <person name="Tapia R."/>
            <person name="Han C."/>
            <person name="Goodwin L."/>
            <person name="Pitluck S."/>
            <person name="Liolios K."/>
            <person name="Pagani I."/>
            <person name="Ivanova N."/>
            <person name="Huntemann M."/>
            <person name="Mavromatis K."/>
            <person name="Mikhailova N."/>
            <person name="Pati A."/>
            <person name="Chen A."/>
            <person name="Palaniappan K."/>
            <person name="Land M."/>
            <person name="Hauser L."/>
            <person name="Brambilla E.M."/>
            <person name="Rohde M."/>
            <person name="Verbarg S."/>
            <person name="Goker M."/>
            <person name="Bristow J."/>
            <person name="Eisen J.A."/>
            <person name="Markowitz V."/>
            <person name="Hugenholtz P."/>
            <person name="Kyrpides N.C."/>
            <person name="Klenk H.P."/>
            <person name="Woyke T."/>
        </authorList>
    </citation>
    <scope>NUCLEOTIDE SEQUENCE [LARGE SCALE GENOMIC DNA]</scope>
    <source>
        <strain evidence="3">ATCC 27775 / DSM 1100 / LMG 10767 / O</strain>
    </source>
</reference>
<accession>F4KWF3</accession>
<dbReference type="HOGENOM" id="CLU_651755_0_0_10"/>
<dbReference type="AlphaFoldDB" id="F4KWF3"/>
<dbReference type="Gene3D" id="3.40.390.10">
    <property type="entry name" value="Collagenase (Catalytic Domain)"/>
    <property type="match status" value="1"/>
</dbReference>
<dbReference type="InterPro" id="IPR024079">
    <property type="entry name" value="MetalloPept_cat_dom_sf"/>
</dbReference>
<name>F4KWF3_HALH1</name>
<dbReference type="EMBL" id="CP002691">
    <property type="protein sequence ID" value="AEE50303.1"/>
    <property type="molecule type" value="Genomic_DNA"/>
</dbReference>
<dbReference type="OrthoDB" id="1491500at2"/>
<reference key="2">
    <citation type="submission" date="2011-04" db="EMBL/GenBank/DDBJ databases">
        <title>Complete sequence of chromosome of Haliscomenobacter hydrossis DSM 1100.</title>
        <authorList>
            <consortium name="US DOE Joint Genome Institute (JGI-PGF)"/>
            <person name="Lucas S."/>
            <person name="Han J."/>
            <person name="Lapidus A."/>
            <person name="Bruce D."/>
            <person name="Goodwin L."/>
            <person name="Pitluck S."/>
            <person name="Peters L."/>
            <person name="Kyrpides N."/>
            <person name="Mavromatis K."/>
            <person name="Ivanova N."/>
            <person name="Ovchinnikova G."/>
            <person name="Pagani I."/>
            <person name="Daligault H."/>
            <person name="Detter J.C."/>
            <person name="Han C."/>
            <person name="Land M."/>
            <person name="Hauser L."/>
            <person name="Markowitz V."/>
            <person name="Cheng J.-F."/>
            <person name="Hugenholtz P."/>
            <person name="Woyke T."/>
            <person name="Wu D."/>
            <person name="Verbarg S."/>
            <person name="Frueling A."/>
            <person name="Brambilla E."/>
            <person name="Klenk H.-P."/>
            <person name="Eisen J.A."/>
        </authorList>
    </citation>
    <scope>NUCLEOTIDE SEQUENCE</scope>
    <source>
        <strain>DSM 1100</strain>
    </source>
</reference>
<evidence type="ECO:0000259" key="1">
    <source>
        <dbReference type="Pfam" id="PF05572"/>
    </source>
</evidence>
<organism evidence="2 3">
    <name type="scientific">Haliscomenobacter hydrossis (strain ATCC 27775 / DSM 1100 / LMG 10767 / O)</name>
    <dbReference type="NCBI Taxonomy" id="760192"/>
    <lineage>
        <taxon>Bacteria</taxon>
        <taxon>Pseudomonadati</taxon>
        <taxon>Bacteroidota</taxon>
        <taxon>Saprospiria</taxon>
        <taxon>Saprospirales</taxon>
        <taxon>Haliscomenobacteraceae</taxon>
        <taxon>Haliscomenobacter</taxon>
    </lineage>
</organism>
<dbReference type="GO" id="GO:0008237">
    <property type="term" value="F:metallopeptidase activity"/>
    <property type="evidence" value="ECO:0007669"/>
    <property type="project" value="InterPro"/>
</dbReference>
<evidence type="ECO:0000313" key="2">
    <source>
        <dbReference type="EMBL" id="AEE50303.1"/>
    </source>
</evidence>
<keyword evidence="3" id="KW-1185">Reference proteome</keyword>